<name>A0ABP0W212_9BRYO</name>
<protein>
    <submittedName>
        <fullName evidence="2">Uncharacterized protein</fullName>
    </submittedName>
</protein>
<accession>A0ABP0W212</accession>
<evidence type="ECO:0000313" key="3">
    <source>
        <dbReference type="Proteomes" id="UP001497444"/>
    </source>
</evidence>
<dbReference type="Proteomes" id="UP001497444">
    <property type="component" value="Chromosome 13"/>
</dbReference>
<feature type="region of interest" description="Disordered" evidence="1">
    <location>
        <begin position="27"/>
        <end position="158"/>
    </location>
</feature>
<evidence type="ECO:0000313" key="2">
    <source>
        <dbReference type="EMBL" id="CAK9260811.1"/>
    </source>
</evidence>
<reference evidence="2" key="1">
    <citation type="submission" date="2024-02" db="EMBL/GenBank/DDBJ databases">
        <authorList>
            <consortium name="ELIXIR-Norway"/>
            <consortium name="Elixir Norway"/>
        </authorList>
    </citation>
    <scope>NUCLEOTIDE SEQUENCE</scope>
</reference>
<evidence type="ECO:0000256" key="1">
    <source>
        <dbReference type="SAM" id="MobiDB-lite"/>
    </source>
</evidence>
<dbReference type="EMBL" id="OZ020108">
    <property type="protein sequence ID" value="CAK9260811.1"/>
    <property type="molecule type" value="Genomic_DNA"/>
</dbReference>
<feature type="compositionally biased region" description="Polar residues" evidence="1">
    <location>
        <begin position="53"/>
        <end position="65"/>
    </location>
</feature>
<sequence>MMNLCSDPEEQRNLKLNECLLVTDRIREARRSDRQGSGKLGSGKRNPNGDGDNASTSLMPSSWDTPSARDLFTLPVQGPGSIPSKTNALLPGSARPSEKSSADRSPAPSITPKDQTKYLKRRGEMRKGHLRSDGRTRGFNSQWLLSSTTPEEEEAQPD</sequence>
<feature type="compositionally biased region" description="Basic and acidic residues" evidence="1">
    <location>
        <begin position="114"/>
        <end position="136"/>
    </location>
</feature>
<feature type="compositionally biased region" description="Basic and acidic residues" evidence="1">
    <location>
        <begin position="27"/>
        <end position="36"/>
    </location>
</feature>
<keyword evidence="3" id="KW-1185">Reference proteome</keyword>
<organism evidence="2 3">
    <name type="scientific">Sphagnum jensenii</name>
    <dbReference type="NCBI Taxonomy" id="128206"/>
    <lineage>
        <taxon>Eukaryota</taxon>
        <taxon>Viridiplantae</taxon>
        <taxon>Streptophyta</taxon>
        <taxon>Embryophyta</taxon>
        <taxon>Bryophyta</taxon>
        <taxon>Sphagnophytina</taxon>
        <taxon>Sphagnopsida</taxon>
        <taxon>Sphagnales</taxon>
        <taxon>Sphagnaceae</taxon>
        <taxon>Sphagnum</taxon>
    </lineage>
</organism>
<proteinExistence type="predicted"/>
<gene>
    <name evidence="2" type="ORF">CSSPJE1EN1_LOCUS6289</name>
</gene>
<feature type="compositionally biased region" description="Polar residues" evidence="1">
    <location>
        <begin position="138"/>
        <end position="149"/>
    </location>
</feature>